<feature type="compositionally biased region" description="Polar residues" evidence="1">
    <location>
        <begin position="287"/>
        <end position="321"/>
    </location>
</feature>
<feature type="region of interest" description="Disordered" evidence="1">
    <location>
        <begin position="282"/>
        <end position="376"/>
    </location>
</feature>
<feature type="compositionally biased region" description="Polar residues" evidence="1">
    <location>
        <begin position="226"/>
        <end position="256"/>
    </location>
</feature>
<evidence type="ECO:0000313" key="2">
    <source>
        <dbReference type="EMBL" id="KIW02197.1"/>
    </source>
</evidence>
<feature type="region of interest" description="Disordered" evidence="1">
    <location>
        <begin position="116"/>
        <end position="135"/>
    </location>
</feature>
<accession>A0A0D1YN69</accession>
<sequence length="376" mass="39734">MNQHVTNLAGSYISHSPSDRLQYLNTQHGYSFPQHPSLSVQTRNLPSGGYYPGDGQFETESHGENYMISSPATPIAPHDPYGTCSLHDGARSWSVANGRFMPPYYPRYGAHENNSYSHEPIAGSRRPSAAEGPGPFSTAALVMSLPSPNSVVGDRELPLPHGGSRVQLQTPTYDGVQNRGGILAENFAQAGYNKTAQRWKAGQTTPAVRDGSLTSSRCGNVAASAPQKSSTTPSTASDGSSATLLASASPGSCVSPTTGTTAEHATAGSALVRQSPMGIDHPFFSIPTASTSEPRLSGPGSNFSSFSIAKRQPSGSEIPSSTDERQMDIQQYVPLSYPSDTDSRGGPLSSFRHDSVDGRAHELPHRSSMPIVSPDS</sequence>
<feature type="compositionally biased region" description="Basic and acidic residues" evidence="1">
    <location>
        <begin position="351"/>
        <end position="365"/>
    </location>
</feature>
<proteinExistence type="predicted"/>
<reference evidence="2 3" key="1">
    <citation type="submission" date="2015-01" db="EMBL/GenBank/DDBJ databases">
        <title>The Genome Sequence of Ochroconis gallopava CBS43764.</title>
        <authorList>
            <consortium name="The Broad Institute Genomics Platform"/>
            <person name="Cuomo C."/>
            <person name="de Hoog S."/>
            <person name="Gorbushina A."/>
            <person name="Stielow B."/>
            <person name="Teixiera M."/>
            <person name="Abouelleil A."/>
            <person name="Chapman S.B."/>
            <person name="Priest M."/>
            <person name="Young S.K."/>
            <person name="Wortman J."/>
            <person name="Nusbaum C."/>
            <person name="Birren B."/>
        </authorList>
    </citation>
    <scope>NUCLEOTIDE SEQUENCE [LARGE SCALE GENOMIC DNA]</scope>
    <source>
        <strain evidence="2 3">CBS 43764</strain>
    </source>
</reference>
<dbReference type="AlphaFoldDB" id="A0A0D1YN69"/>
<dbReference type="GeneID" id="27314326"/>
<organism evidence="2 3">
    <name type="scientific">Verruconis gallopava</name>
    <dbReference type="NCBI Taxonomy" id="253628"/>
    <lineage>
        <taxon>Eukaryota</taxon>
        <taxon>Fungi</taxon>
        <taxon>Dikarya</taxon>
        <taxon>Ascomycota</taxon>
        <taxon>Pezizomycotina</taxon>
        <taxon>Dothideomycetes</taxon>
        <taxon>Pleosporomycetidae</taxon>
        <taxon>Venturiales</taxon>
        <taxon>Sympoventuriaceae</taxon>
        <taxon>Verruconis</taxon>
    </lineage>
</organism>
<dbReference type="HOGENOM" id="CLU_736091_0_0_1"/>
<name>A0A0D1YN69_9PEZI</name>
<feature type="compositionally biased region" description="Polar residues" evidence="1">
    <location>
        <begin position="200"/>
        <end position="218"/>
    </location>
</feature>
<protein>
    <submittedName>
        <fullName evidence="2">Uncharacterized protein</fullName>
    </submittedName>
</protein>
<dbReference type="RefSeq" id="XP_016212066.1">
    <property type="nucleotide sequence ID" value="XM_016359984.1"/>
</dbReference>
<dbReference type="VEuPathDB" id="FungiDB:PV09_06353"/>
<evidence type="ECO:0000313" key="3">
    <source>
        <dbReference type="Proteomes" id="UP000053259"/>
    </source>
</evidence>
<gene>
    <name evidence="2" type="ORF">PV09_06353</name>
</gene>
<evidence type="ECO:0000256" key="1">
    <source>
        <dbReference type="SAM" id="MobiDB-lite"/>
    </source>
</evidence>
<dbReference type="EMBL" id="KN847550">
    <property type="protein sequence ID" value="KIW02197.1"/>
    <property type="molecule type" value="Genomic_DNA"/>
</dbReference>
<keyword evidence="3" id="KW-1185">Reference proteome</keyword>
<dbReference type="Proteomes" id="UP000053259">
    <property type="component" value="Unassembled WGS sequence"/>
</dbReference>
<dbReference type="InParanoid" id="A0A0D1YN69"/>
<feature type="region of interest" description="Disordered" evidence="1">
    <location>
        <begin position="200"/>
        <end position="261"/>
    </location>
</feature>